<feature type="non-terminal residue" evidence="1">
    <location>
        <position position="59"/>
    </location>
</feature>
<comment type="caution">
    <text evidence="1">The sequence shown here is derived from an EMBL/GenBank/DDBJ whole genome shotgun (WGS) entry which is preliminary data.</text>
</comment>
<evidence type="ECO:0000313" key="1">
    <source>
        <dbReference type="EMBL" id="KAJ1138339.1"/>
    </source>
</evidence>
<accession>A0AAV7QFD1</accession>
<proteinExistence type="predicted"/>
<dbReference type="AlphaFoldDB" id="A0AAV7QFD1"/>
<gene>
    <name evidence="1" type="ORF">NDU88_004726</name>
</gene>
<sequence>TFLHLQYKLQAVYLPKVKNLHYKVQRIAIGSMKHLQPKVQRITIVKVQTVIMELHILLW</sequence>
<feature type="non-terminal residue" evidence="1">
    <location>
        <position position="1"/>
    </location>
</feature>
<name>A0AAV7QFD1_PLEWA</name>
<reference evidence="1" key="1">
    <citation type="journal article" date="2022" name="bioRxiv">
        <title>Sequencing and chromosome-scale assembly of the giantPleurodeles waltlgenome.</title>
        <authorList>
            <person name="Brown T."/>
            <person name="Elewa A."/>
            <person name="Iarovenko S."/>
            <person name="Subramanian E."/>
            <person name="Araus A.J."/>
            <person name="Petzold A."/>
            <person name="Susuki M."/>
            <person name="Suzuki K.-i.T."/>
            <person name="Hayashi T."/>
            <person name="Toyoda A."/>
            <person name="Oliveira C."/>
            <person name="Osipova E."/>
            <person name="Leigh N.D."/>
            <person name="Simon A."/>
            <person name="Yun M.H."/>
        </authorList>
    </citation>
    <scope>NUCLEOTIDE SEQUENCE</scope>
    <source>
        <strain evidence="1">20211129_DDA</strain>
        <tissue evidence="1">Liver</tissue>
    </source>
</reference>
<protein>
    <submittedName>
        <fullName evidence="1">Uncharacterized protein</fullName>
    </submittedName>
</protein>
<evidence type="ECO:0000313" key="2">
    <source>
        <dbReference type="Proteomes" id="UP001066276"/>
    </source>
</evidence>
<dbReference type="Proteomes" id="UP001066276">
    <property type="component" value="Chromosome 6"/>
</dbReference>
<keyword evidence="2" id="KW-1185">Reference proteome</keyword>
<dbReference type="EMBL" id="JANPWB010000010">
    <property type="protein sequence ID" value="KAJ1138339.1"/>
    <property type="molecule type" value="Genomic_DNA"/>
</dbReference>
<organism evidence="1 2">
    <name type="scientific">Pleurodeles waltl</name>
    <name type="common">Iberian ribbed newt</name>
    <dbReference type="NCBI Taxonomy" id="8319"/>
    <lineage>
        <taxon>Eukaryota</taxon>
        <taxon>Metazoa</taxon>
        <taxon>Chordata</taxon>
        <taxon>Craniata</taxon>
        <taxon>Vertebrata</taxon>
        <taxon>Euteleostomi</taxon>
        <taxon>Amphibia</taxon>
        <taxon>Batrachia</taxon>
        <taxon>Caudata</taxon>
        <taxon>Salamandroidea</taxon>
        <taxon>Salamandridae</taxon>
        <taxon>Pleurodelinae</taxon>
        <taxon>Pleurodeles</taxon>
    </lineage>
</organism>